<dbReference type="AlphaFoldDB" id="M2Z2N6"/>
<keyword evidence="3" id="KW-1185">Reference proteome</keyword>
<dbReference type="RefSeq" id="XP_007924739.1">
    <property type="nucleotide sequence ID" value="XM_007926548.1"/>
</dbReference>
<protein>
    <recommendedName>
        <fullName evidence="4">Aminoglycoside phosphotransferase domain-containing protein</fullName>
    </recommendedName>
</protein>
<dbReference type="OrthoDB" id="2906425at2759"/>
<dbReference type="STRING" id="383855.M2Z2N6"/>
<proteinExistence type="predicted"/>
<reference evidence="2 3" key="1">
    <citation type="journal article" date="2012" name="PLoS Pathog.">
        <title>Diverse lifestyles and strategies of plant pathogenesis encoded in the genomes of eighteen Dothideomycetes fungi.</title>
        <authorList>
            <person name="Ohm R.A."/>
            <person name="Feau N."/>
            <person name="Henrissat B."/>
            <person name="Schoch C.L."/>
            <person name="Horwitz B.A."/>
            <person name="Barry K.W."/>
            <person name="Condon B.J."/>
            <person name="Copeland A.C."/>
            <person name="Dhillon B."/>
            <person name="Glaser F."/>
            <person name="Hesse C.N."/>
            <person name="Kosti I."/>
            <person name="LaButti K."/>
            <person name="Lindquist E.A."/>
            <person name="Lucas S."/>
            <person name="Salamov A.A."/>
            <person name="Bradshaw R.E."/>
            <person name="Ciuffetti L."/>
            <person name="Hamelin R.C."/>
            <person name="Kema G.H.J."/>
            <person name="Lawrence C."/>
            <person name="Scott J.A."/>
            <person name="Spatafora J.W."/>
            <person name="Turgeon B.G."/>
            <person name="de Wit P.J.G.M."/>
            <person name="Zhong S."/>
            <person name="Goodwin S.B."/>
            <person name="Grigoriev I.V."/>
        </authorList>
    </citation>
    <scope>NUCLEOTIDE SEQUENCE [LARGE SCALE GENOMIC DNA]</scope>
    <source>
        <strain evidence="2 3">CIRAD86</strain>
    </source>
</reference>
<name>M2Z2N6_PSEFD</name>
<dbReference type="PANTHER" id="PTHR21310:SF58">
    <property type="entry name" value="AMINOGLYCOSIDE PHOSPHOTRANSFERASE DOMAIN-CONTAINING PROTEIN"/>
    <property type="match status" value="1"/>
</dbReference>
<dbReference type="GeneID" id="19332928"/>
<evidence type="ECO:0000256" key="1">
    <source>
        <dbReference type="SAM" id="MobiDB-lite"/>
    </source>
</evidence>
<dbReference type="Gene3D" id="3.90.1200.10">
    <property type="match status" value="1"/>
</dbReference>
<dbReference type="VEuPathDB" id="FungiDB:MYCFIDRAFT_173163"/>
<gene>
    <name evidence="2" type="ORF">MYCFIDRAFT_173163</name>
</gene>
<dbReference type="KEGG" id="pfj:MYCFIDRAFT_173163"/>
<evidence type="ECO:0000313" key="2">
    <source>
        <dbReference type="EMBL" id="EME84115.1"/>
    </source>
</evidence>
<dbReference type="PANTHER" id="PTHR21310">
    <property type="entry name" value="AMINOGLYCOSIDE PHOSPHOTRANSFERASE-RELATED-RELATED"/>
    <property type="match status" value="1"/>
</dbReference>
<dbReference type="eggNOG" id="ENOG502S6BM">
    <property type="taxonomic scope" value="Eukaryota"/>
</dbReference>
<sequence length="268" mass="31317">MGTILLSFRIRLGNLLFDVFQNSSRPGGARVSPRRLVKWPCKQSELEALLYVAANTTIPVPKVYRTYQYHGELAIEMEYFRGCKTVQDAWHELSDQEKERAAEQYYSLLTSKMSRQRTEDDLFGPFDNISSFHRFLRGGIPIESADTVFGEKVAEIHQRKYSIRFTPGDRASLNILMRDGRIAAIVDWECAAWYPEYWEFTKAHYNAVHQPEFHQMLDLKMTRYDEELVAERRLWERYDQFLDTDPPDTKGHTTSQPPDAPTLMQPHT</sequence>
<evidence type="ECO:0000313" key="3">
    <source>
        <dbReference type="Proteomes" id="UP000016932"/>
    </source>
</evidence>
<organism evidence="2 3">
    <name type="scientific">Pseudocercospora fijiensis (strain CIRAD86)</name>
    <name type="common">Black leaf streak disease fungus</name>
    <name type="synonym">Mycosphaerella fijiensis</name>
    <dbReference type="NCBI Taxonomy" id="383855"/>
    <lineage>
        <taxon>Eukaryota</taxon>
        <taxon>Fungi</taxon>
        <taxon>Dikarya</taxon>
        <taxon>Ascomycota</taxon>
        <taxon>Pezizomycotina</taxon>
        <taxon>Dothideomycetes</taxon>
        <taxon>Dothideomycetidae</taxon>
        <taxon>Mycosphaerellales</taxon>
        <taxon>Mycosphaerellaceae</taxon>
        <taxon>Pseudocercospora</taxon>
    </lineage>
</organism>
<dbReference type="SUPFAM" id="SSF56112">
    <property type="entry name" value="Protein kinase-like (PK-like)"/>
    <property type="match status" value="1"/>
</dbReference>
<dbReference type="EMBL" id="KB446557">
    <property type="protein sequence ID" value="EME84115.1"/>
    <property type="molecule type" value="Genomic_DNA"/>
</dbReference>
<feature type="region of interest" description="Disordered" evidence="1">
    <location>
        <begin position="243"/>
        <end position="268"/>
    </location>
</feature>
<dbReference type="CDD" id="cd05120">
    <property type="entry name" value="APH_ChoK_like"/>
    <property type="match status" value="1"/>
</dbReference>
<accession>M2Z2N6</accession>
<evidence type="ECO:0008006" key="4">
    <source>
        <dbReference type="Google" id="ProtNLM"/>
    </source>
</evidence>
<dbReference type="InterPro" id="IPR011009">
    <property type="entry name" value="Kinase-like_dom_sf"/>
</dbReference>
<dbReference type="HOGENOM" id="CLU_021768_3_2_1"/>
<dbReference type="InterPro" id="IPR051678">
    <property type="entry name" value="AGP_Transferase"/>
</dbReference>
<dbReference type="Proteomes" id="UP000016932">
    <property type="component" value="Unassembled WGS sequence"/>
</dbReference>